<evidence type="ECO:0000313" key="2">
    <source>
        <dbReference type="Proteomes" id="UP000021369"/>
    </source>
</evidence>
<dbReference type="EMBL" id="JEOB01000001">
    <property type="protein sequence ID" value="EXM40891.1"/>
    <property type="molecule type" value="Genomic_DNA"/>
</dbReference>
<evidence type="ECO:0000313" key="1">
    <source>
        <dbReference type="EMBL" id="EXM40891.1"/>
    </source>
</evidence>
<organism evidence="1 2">
    <name type="scientific">Ruminococcus albus SY3</name>
    <dbReference type="NCBI Taxonomy" id="1341156"/>
    <lineage>
        <taxon>Bacteria</taxon>
        <taxon>Bacillati</taxon>
        <taxon>Bacillota</taxon>
        <taxon>Clostridia</taxon>
        <taxon>Eubacteriales</taxon>
        <taxon>Oscillospiraceae</taxon>
        <taxon>Ruminococcus</taxon>
    </lineage>
</organism>
<proteinExistence type="predicted"/>
<gene>
    <name evidence="1" type="ORF">RASY3_00285</name>
</gene>
<name>A0A011VZY4_RUMAL</name>
<reference evidence="1 2" key="1">
    <citation type="submission" date="2013-06" db="EMBL/GenBank/DDBJ databases">
        <title>Rumen cellulosomics: divergent fiber-degrading strategies revealed by comparative genome-wide analysis of six Ruminococcal strains.</title>
        <authorList>
            <person name="Dassa B."/>
            <person name="Borovok I."/>
            <person name="Lamed R."/>
            <person name="Flint H."/>
            <person name="Yeoman C.J."/>
            <person name="White B."/>
            <person name="Bayer E.A."/>
        </authorList>
    </citation>
    <scope>NUCLEOTIDE SEQUENCE [LARGE SCALE GENOMIC DNA]</scope>
    <source>
        <strain evidence="1 2">SY3</strain>
    </source>
</reference>
<protein>
    <submittedName>
        <fullName evidence="1">Uncharacterized protein</fullName>
    </submittedName>
</protein>
<accession>A0A011VZY4</accession>
<dbReference type="PATRIC" id="fig|1341156.4.peg.594"/>
<dbReference type="Proteomes" id="UP000021369">
    <property type="component" value="Unassembled WGS sequence"/>
</dbReference>
<comment type="caution">
    <text evidence="1">The sequence shown here is derived from an EMBL/GenBank/DDBJ whole genome shotgun (WGS) entry which is preliminary data.</text>
</comment>
<dbReference type="RefSeq" id="WP_037284033.1">
    <property type="nucleotide sequence ID" value="NZ_JEOB01000001.1"/>
</dbReference>
<sequence>MKPFSYYDNKEAMNPHWDQAHEKDPNKFWIAKLIVSAPDESDLHELTLFCIRVLDHNGAWDHKIEHIDNAGQNIITFKYNGTITALDAISKIRSNCEHSIKWEWIDRN</sequence>
<dbReference type="AlphaFoldDB" id="A0A011VZY4"/>
<dbReference type="OrthoDB" id="2086225at2"/>
<keyword evidence="2" id="KW-1185">Reference proteome</keyword>